<evidence type="ECO:0000313" key="2">
    <source>
        <dbReference type="EMBL" id="CAD5125168.1"/>
    </source>
</evidence>
<dbReference type="AlphaFoldDB" id="A0A7I8WAK6"/>
<evidence type="ECO:0000313" key="3">
    <source>
        <dbReference type="Proteomes" id="UP000549394"/>
    </source>
</evidence>
<sequence>MYLIFRIIKELETTTTTTTTTENPTTTTTESTTTENPTTTEKETSTLTTTIKYTTSTTATTNMPTTTTDVPTTYQVPEDFNGNPLISRAVSTPNEGTLIILRPDIKFQNTGKILKVSYYLSQYSPDTEEMYIFILESDYIPRSNENSYKAVKEQRCIANKVGVNECSLTHFNYEINDVIGVGFVEKSGLTYDIETCVNGGYDRPKIFESLTSPSGVLYTETQFTLLSECRTYSIQFEFQYD</sequence>
<comment type="caution">
    <text evidence="2">The sequence shown here is derived from an EMBL/GenBank/DDBJ whole genome shotgun (WGS) entry which is preliminary data.</text>
</comment>
<reference evidence="2 3" key="1">
    <citation type="submission" date="2020-08" db="EMBL/GenBank/DDBJ databases">
        <authorList>
            <person name="Hejnol A."/>
        </authorList>
    </citation>
    <scope>NUCLEOTIDE SEQUENCE [LARGE SCALE GENOMIC DNA]</scope>
</reference>
<keyword evidence="3" id="KW-1185">Reference proteome</keyword>
<dbReference type="EMBL" id="CAJFCJ010000025">
    <property type="protein sequence ID" value="CAD5125168.1"/>
    <property type="molecule type" value="Genomic_DNA"/>
</dbReference>
<gene>
    <name evidence="2" type="ORF">DGYR_LOCUS12596</name>
</gene>
<protein>
    <submittedName>
        <fullName evidence="2">DgyrCDS13411</fullName>
    </submittedName>
</protein>
<organism evidence="2 3">
    <name type="scientific">Dimorphilus gyrociliatus</name>
    <dbReference type="NCBI Taxonomy" id="2664684"/>
    <lineage>
        <taxon>Eukaryota</taxon>
        <taxon>Metazoa</taxon>
        <taxon>Spiralia</taxon>
        <taxon>Lophotrochozoa</taxon>
        <taxon>Annelida</taxon>
        <taxon>Polychaeta</taxon>
        <taxon>Polychaeta incertae sedis</taxon>
        <taxon>Dinophilidae</taxon>
        <taxon>Dimorphilus</taxon>
    </lineage>
</organism>
<feature type="region of interest" description="Disordered" evidence="1">
    <location>
        <begin position="15"/>
        <end position="44"/>
    </location>
</feature>
<evidence type="ECO:0000256" key="1">
    <source>
        <dbReference type="SAM" id="MobiDB-lite"/>
    </source>
</evidence>
<dbReference type="Proteomes" id="UP000549394">
    <property type="component" value="Unassembled WGS sequence"/>
</dbReference>
<accession>A0A7I8WAK6</accession>
<proteinExistence type="predicted"/>
<name>A0A7I8WAK6_9ANNE</name>